<reference evidence="1" key="2">
    <citation type="submission" date="2014-07" db="EMBL/GenBank/DDBJ databases">
        <authorList>
            <person name="Hull J."/>
        </authorList>
    </citation>
    <scope>NUCLEOTIDE SEQUENCE</scope>
</reference>
<accession>A0A0A9WIJ5</accession>
<reference evidence="1" key="1">
    <citation type="journal article" date="2014" name="PLoS ONE">
        <title>Transcriptome-Based Identification of ABC Transporters in the Western Tarnished Plant Bug Lygus hesperus.</title>
        <authorList>
            <person name="Hull J.J."/>
            <person name="Chaney K."/>
            <person name="Geib S.M."/>
            <person name="Fabrick J.A."/>
            <person name="Brent C.S."/>
            <person name="Walsh D."/>
            <person name="Lavine L.C."/>
        </authorList>
    </citation>
    <scope>NUCLEOTIDE SEQUENCE</scope>
</reference>
<evidence type="ECO:0000313" key="1">
    <source>
        <dbReference type="EMBL" id="JAG04665.1"/>
    </source>
</evidence>
<gene>
    <name evidence="1" type="primary">SEC241_1</name>
    <name evidence="1" type="ORF">CM83_223</name>
</gene>
<dbReference type="AlphaFoldDB" id="A0A0A9WIJ5"/>
<proteinExistence type="predicted"/>
<dbReference type="EMBL" id="GBHO01038939">
    <property type="protein sequence ID" value="JAG04665.1"/>
    <property type="molecule type" value="Transcribed_RNA"/>
</dbReference>
<name>A0A0A9WIJ5_LYGHE</name>
<organism evidence="1">
    <name type="scientific">Lygus hesperus</name>
    <name type="common">Western plant bug</name>
    <dbReference type="NCBI Taxonomy" id="30085"/>
    <lineage>
        <taxon>Eukaryota</taxon>
        <taxon>Metazoa</taxon>
        <taxon>Ecdysozoa</taxon>
        <taxon>Arthropoda</taxon>
        <taxon>Hexapoda</taxon>
        <taxon>Insecta</taxon>
        <taxon>Pterygota</taxon>
        <taxon>Neoptera</taxon>
        <taxon>Paraneoptera</taxon>
        <taxon>Hemiptera</taxon>
        <taxon>Heteroptera</taxon>
        <taxon>Panheteroptera</taxon>
        <taxon>Cimicomorpha</taxon>
        <taxon>Miridae</taxon>
        <taxon>Mirini</taxon>
        <taxon>Lygus</taxon>
    </lineage>
</organism>
<sequence length="133" mass="15243">MPNRWHQPIRMKRALSTREGHVGRLKMYRDSVSSMTFGISEVGGEKRMFMISLVKVALPKERKVEGSRRGKPFVYHLKVEDKQLPVCRPMFLNTFGLKCSTVKSWLADYSTIGTQNNQPHSSEEPCLSCGLHF</sequence>
<protein>
    <submittedName>
        <fullName evidence="1">Protein transport protein SEC24-1</fullName>
    </submittedName>
</protein>